<gene>
    <name evidence="1" type="ORF">LEP1GSC038_3635</name>
</gene>
<accession>M6FZ83</accession>
<evidence type="ECO:0000313" key="1">
    <source>
        <dbReference type="EMBL" id="EMM72026.1"/>
    </source>
</evidence>
<proteinExistence type="predicted"/>
<evidence type="ECO:0000313" key="2">
    <source>
        <dbReference type="Proteomes" id="UP000012101"/>
    </source>
</evidence>
<dbReference type="Proteomes" id="UP000012101">
    <property type="component" value="Unassembled WGS sequence"/>
</dbReference>
<dbReference type="AlphaFoldDB" id="M6FZ83"/>
<sequence>MTGDFVGIPTDLSSDPMCGWLWIFPGVTSVQFTLKELKYV</sequence>
<protein>
    <submittedName>
        <fullName evidence="1">Uncharacterized protein</fullName>
    </submittedName>
</protein>
<organism evidence="1 2">
    <name type="scientific">Leptospira weilii str. 2006001855</name>
    <dbReference type="NCBI Taxonomy" id="996804"/>
    <lineage>
        <taxon>Bacteria</taxon>
        <taxon>Pseudomonadati</taxon>
        <taxon>Spirochaetota</taxon>
        <taxon>Spirochaetia</taxon>
        <taxon>Leptospirales</taxon>
        <taxon>Leptospiraceae</taxon>
        <taxon>Leptospira</taxon>
    </lineage>
</organism>
<dbReference type="EMBL" id="AFJM02000042">
    <property type="protein sequence ID" value="EMM72026.1"/>
    <property type="molecule type" value="Genomic_DNA"/>
</dbReference>
<comment type="caution">
    <text evidence="1">The sequence shown here is derived from an EMBL/GenBank/DDBJ whole genome shotgun (WGS) entry which is preliminary data.</text>
</comment>
<name>M6FZ83_9LEPT</name>
<reference evidence="1 2" key="1">
    <citation type="submission" date="2013-01" db="EMBL/GenBank/DDBJ databases">
        <authorList>
            <person name="Harkins D.M."/>
            <person name="Durkin A.S."/>
            <person name="Brinkac L.M."/>
            <person name="Haft D.H."/>
            <person name="Selengut J.D."/>
            <person name="Sanka R."/>
            <person name="DePew J."/>
            <person name="Purushe J."/>
            <person name="Hospenthal D.R."/>
            <person name="Murray C.K."/>
            <person name="Pimentel G."/>
            <person name="Wasfy M."/>
            <person name="Vinetz J.M."/>
            <person name="Sutton G.G."/>
            <person name="Nierman W.C."/>
            <person name="Fouts D.E."/>
        </authorList>
    </citation>
    <scope>NUCLEOTIDE SEQUENCE [LARGE SCALE GENOMIC DNA]</scope>
    <source>
        <strain evidence="1 2">2006001855</strain>
    </source>
</reference>